<dbReference type="PROSITE" id="PS50297">
    <property type="entry name" value="ANK_REP_REGION"/>
    <property type="match status" value="2"/>
</dbReference>
<evidence type="ECO:0000256" key="4">
    <source>
        <dbReference type="ARBA" id="ARBA00022525"/>
    </source>
</evidence>
<keyword evidence="5" id="KW-1052">Target cell membrane</keyword>
<evidence type="ECO:0000256" key="1">
    <source>
        <dbReference type="ARBA" id="ARBA00004175"/>
    </source>
</evidence>
<evidence type="ECO:0000256" key="2">
    <source>
        <dbReference type="ARBA" id="ARBA00004613"/>
    </source>
</evidence>
<dbReference type="GO" id="GO:0044218">
    <property type="term" value="C:other organism cell membrane"/>
    <property type="evidence" value="ECO:0007669"/>
    <property type="project" value="UniProtKB-KW"/>
</dbReference>
<keyword evidence="3" id="KW-0268">Exocytosis</keyword>
<keyword evidence="10 16" id="KW-0040">ANK repeat</keyword>
<dbReference type="AlphaFoldDB" id="A0AAV4NCQ8"/>
<evidence type="ECO:0000256" key="5">
    <source>
        <dbReference type="ARBA" id="ARBA00022537"/>
    </source>
</evidence>
<comment type="subcellular location">
    <subcellularLocation>
        <location evidence="2">Secreted</location>
    </subcellularLocation>
    <subcellularLocation>
        <location evidence="1">Target cell membrane</location>
    </subcellularLocation>
</comment>
<comment type="similarity">
    <text evidence="13">Belongs to the cationic peptide 01 (latrotoxin) family. 03 (alpha-latrotoxin) subfamily.</text>
</comment>
<reference evidence="17 18" key="1">
    <citation type="submission" date="2021-06" db="EMBL/GenBank/DDBJ databases">
        <title>Caerostris extrusa draft genome.</title>
        <authorList>
            <person name="Kono N."/>
            <person name="Arakawa K."/>
        </authorList>
    </citation>
    <scope>NUCLEOTIDE SEQUENCE [LARGE SCALE GENOMIC DNA]</scope>
</reference>
<dbReference type="GO" id="GO:0006887">
    <property type="term" value="P:exocytosis"/>
    <property type="evidence" value="ECO:0007669"/>
    <property type="project" value="UniProtKB-KW"/>
</dbReference>
<feature type="repeat" description="ANK" evidence="16">
    <location>
        <begin position="37"/>
        <end position="69"/>
    </location>
</feature>
<dbReference type="Gene3D" id="1.25.40.20">
    <property type="entry name" value="Ankyrin repeat-containing domain"/>
    <property type="match status" value="2"/>
</dbReference>
<dbReference type="GO" id="GO:0044231">
    <property type="term" value="C:host cell presynaptic membrane"/>
    <property type="evidence" value="ECO:0007669"/>
    <property type="project" value="UniProtKB-KW"/>
</dbReference>
<evidence type="ECO:0000256" key="8">
    <source>
        <dbReference type="ARBA" id="ARBA00022737"/>
    </source>
</evidence>
<keyword evidence="8" id="KW-0677">Repeat</keyword>
<feature type="repeat" description="ANK" evidence="16">
    <location>
        <begin position="149"/>
        <end position="181"/>
    </location>
</feature>
<proteinExistence type="inferred from homology"/>
<evidence type="ECO:0000256" key="6">
    <source>
        <dbReference type="ARBA" id="ARBA00022656"/>
    </source>
</evidence>
<accession>A0AAV4NCQ8</accession>
<dbReference type="EMBL" id="BPLR01020680">
    <property type="protein sequence ID" value="GIX81461.1"/>
    <property type="molecule type" value="Genomic_DNA"/>
</dbReference>
<dbReference type="Pfam" id="PF12796">
    <property type="entry name" value="Ank_2"/>
    <property type="match status" value="1"/>
</dbReference>
<evidence type="ECO:0000256" key="7">
    <source>
        <dbReference type="ARBA" id="ARBA00022699"/>
    </source>
</evidence>
<dbReference type="GO" id="GO:0090729">
    <property type="term" value="F:toxin activity"/>
    <property type="evidence" value="ECO:0007669"/>
    <property type="project" value="UniProtKB-KW"/>
</dbReference>
<dbReference type="PANTHER" id="PTHR24198">
    <property type="entry name" value="ANKYRIN REPEAT AND PROTEIN KINASE DOMAIN-CONTAINING PROTEIN"/>
    <property type="match status" value="1"/>
</dbReference>
<gene>
    <name evidence="17" type="ORF">CEXT_686231</name>
</gene>
<keyword evidence="6" id="KW-0800">Toxin</keyword>
<dbReference type="Pfam" id="PF13637">
    <property type="entry name" value="Ank_4"/>
    <property type="match status" value="1"/>
</dbReference>
<feature type="non-terminal residue" evidence="17">
    <location>
        <position position="194"/>
    </location>
</feature>
<keyword evidence="7" id="KW-0528">Neurotoxin</keyword>
<evidence type="ECO:0000256" key="12">
    <source>
        <dbReference type="ARBA" id="ARBA00023298"/>
    </source>
</evidence>
<evidence type="ECO:0000256" key="14">
    <source>
        <dbReference type="ARBA" id="ARBA00049715"/>
    </source>
</evidence>
<dbReference type="InterPro" id="IPR036770">
    <property type="entry name" value="Ankyrin_rpt-contain_sf"/>
</dbReference>
<keyword evidence="12" id="KW-1053">Target membrane</keyword>
<keyword evidence="11" id="KW-0472">Membrane</keyword>
<evidence type="ECO:0000313" key="17">
    <source>
        <dbReference type="EMBL" id="GIX81461.1"/>
    </source>
</evidence>
<dbReference type="InterPro" id="IPR002110">
    <property type="entry name" value="Ankyrin_rpt"/>
</dbReference>
<organism evidence="17 18">
    <name type="scientific">Caerostris extrusa</name>
    <name type="common">Bark spider</name>
    <name type="synonym">Caerostris bankana</name>
    <dbReference type="NCBI Taxonomy" id="172846"/>
    <lineage>
        <taxon>Eukaryota</taxon>
        <taxon>Metazoa</taxon>
        <taxon>Ecdysozoa</taxon>
        <taxon>Arthropoda</taxon>
        <taxon>Chelicerata</taxon>
        <taxon>Arachnida</taxon>
        <taxon>Araneae</taxon>
        <taxon>Araneomorphae</taxon>
        <taxon>Entelegynae</taxon>
        <taxon>Araneoidea</taxon>
        <taxon>Araneidae</taxon>
        <taxon>Caerostris</taxon>
    </lineage>
</organism>
<dbReference type="Proteomes" id="UP001054945">
    <property type="component" value="Unassembled WGS sequence"/>
</dbReference>
<feature type="repeat" description="ANK" evidence="16">
    <location>
        <begin position="83"/>
        <end position="110"/>
    </location>
</feature>
<evidence type="ECO:0000256" key="15">
    <source>
        <dbReference type="ARBA" id="ARBA00049811"/>
    </source>
</evidence>
<evidence type="ECO:0000256" key="13">
    <source>
        <dbReference type="ARBA" id="ARBA00049657"/>
    </source>
</evidence>
<dbReference type="PROSITE" id="PS50088">
    <property type="entry name" value="ANK_REPEAT"/>
    <property type="match status" value="3"/>
</dbReference>
<dbReference type="GO" id="GO:0005576">
    <property type="term" value="C:extracellular region"/>
    <property type="evidence" value="ECO:0007669"/>
    <property type="project" value="UniProtKB-SubCell"/>
</dbReference>
<comment type="caution">
    <text evidence="17">The sequence shown here is derived from an EMBL/GenBank/DDBJ whole genome shotgun (WGS) entry which is preliminary data.</text>
</comment>
<name>A0AAV4NCQ8_CAEEX</name>
<evidence type="ECO:0000256" key="16">
    <source>
        <dbReference type="PROSITE-ProRule" id="PRU00023"/>
    </source>
</evidence>
<dbReference type="PANTHER" id="PTHR24198:SF165">
    <property type="entry name" value="ANKYRIN REPEAT-CONTAINING PROTEIN-RELATED"/>
    <property type="match status" value="1"/>
</dbReference>
<keyword evidence="9" id="KW-0638">Presynaptic neurotoxin</keyword>
<keyword evidence="18" id="KW-1185">Reference proteome</keyword>
<protein>
    <recommendedName>
        <fullName evidence="15">Alpha-latrotoxin</fullName>
    </recommendedName>
</protein>
<comment type="subunit">
    <text evidence="14">Homotetramer in membranes.</text>
</comment>
<dbReference type="SMART" id="SM00248">
    <property type="entry name" value="ANK"/>
    <property type="match status" value="4"/>
</dbReference>
<keyword evidence="4" id="KW-0964">Secreted</keyword>
<evidence type="ECO:0000256" key="3">
    <source>
        <dbReference type="ARBA" id="ARBA00022483"/>
    </source>
</evidence>
<sequence length="194" mass="21260">MYKANDSHPKTFLFDTTFEGLAGQSYTYFNNDHCTALSEETLHRAALQGDTEFIKRALNAGIHVDAIDDEGTTALILASQRKTSSNALCYAAQGGYLPIVKLLLQYGADVAHTGLDNVSPFHLAVQCNHPDVCEAILAANDEYKKVLLDSSLPMYVAAQHGHTAIIRMLISHGSDINLQRRVITRSKDNKPSIT</sequence>
<evidence type="ECO:0000256" key="11">
    <source>
        <dbReference type="ARBA" id="ARBA00023136"/>
    </source>
</evidence>
<evidence type="ECO:0000256" key="9">
    <source>
        <dbReference type="ARBA" id="ARBA00023028"/>
    </source>
</evidence>
<dbReference type="SUPFAM" id="SSF48403">
    <property type="entry name" value="Ankyrin repeat"/>
    <property type="match status" value="1"/>
</dbReference>
<evidence type="ECO:0000313" key="18">
    <source>
        <dbReference type="Proteomes" id="UP001054945"/>
    </source>
</evidence>
<evidence type="ECO:0000256" key="10">
    <source>
        <dbReference type="ARBA" id="ARBA00023043"/>
    </source>
</evidence>